<dbReference type="EMBL" id="VSWD01000009">
    <property type="protein sequence ID" value="KAK3092316.1"/>
    <property type="molecule type" value="Genomic_DNA"/>
</dbReference>
<proteinExistence type="predicted"/>
<gene>
    <name evidence="1" type="ORF">FSP39_001217</name>
</gene>
<sequence length="104" mass="11845">MSDLVKFTKSVQQDAKIIISLPPNRGDDPDLNYTTNIVNASVKISFQSVKNVFVCDNSNLAYRGEPNRKLISRDGVHPTEFGEKILFQNIRRAIEEVCEISRKY</sequence>
<dbReference type="Gene3D" id="3.40.50.1110">
    <property type="entry name" value="SGNH hydrolase"/>
    <property type="match status" value="1"/>
</dbReference>
<reference evidence="1" key="1">
    <citation type="submission" date="2019-08" db="EMBL/GenBank/DDBJ databases">
        <title>The improved chromosome-level genome for the pearl oyster Pinctada fucata martensii using PacBio sequencing and Hi-C.</title>
        <authorList>
            <person name="Zheng Z."/>
        </authorList>
    </citation>
    <scope>NUCLEOTIDE SEQUENCE</scope>
    <source>
        <strain evidence="1">ZZ-2019</strain>
        <tissue evidence="1">Adductor muscle</tissue>
    </source>
</reference>
<dbReference type="InterPro" id="IPR036514">
    <property type="entry name" value="SGNH_hydro_sf"/>
</dbReference>
<evidence type="ECO:0000313" key="2">
    <source>
        <dbReference type="Proteomes" id="UP001186944"/>
    </source>
</evidence>
<dbReference type="AlphaFoldDB" id="A0AA88XXU0"/>
<comment type="caution">
    <text evidence="1">The sequence shown here is derived from an EMBL/GenBank/DDBJ whole genome shotgun (WGS) entry which is preliminary data.</text>
</comment>
<accession>A0AA88XXU0</accession>
<evidence type="ECO:0000313" key="1">
    <source>
        <dbReference type="EMBL" id="KAK3092316.1"/>
    </source>
</evidence>
<name>A0AA88XXU0_PINIB</name>
<protein>
    <submittedName>
        <fullName evidence="1">Uncharacterized protein</fullName>
    </submittedName>
</protein>
<organism evidence="1 2">
    <name type="scientific">Pinctada imbricata</name>
    <name type="common">Atlantic pearl-oyster</name>
    <name type="synonym">Pinctada martensii</name>
    <dbReference type="NCBI Taxonomy" id="66713"/>
    <lineage>
        <taxon>Eukaryota</taxon>
        <taxon>Metazoa</taxon>
        <taxon>Spiralia</taxon>
        <taxon>Lophotrochozoa</taxon>
        <taxon>Mollusca</taxon>
        <taxon>Bivalvia</taxon>
        <taxon>Autobranchia</taxon>
        <taxon>Pteriomorphia</taxon>
        <taxon>Pterioida</taxon>
        <taxon>Pterioidea</taxon>
        <taxon>Pteriidae</taxon>
        <taxon>Pinctada</taxon>
    </lineage>
</organism>
<dbReference type="SUPFAM" id="SSF52266">
    <property type="entry name" value="SGNH hydrolase"/>
    <property type="match status" value="1"/>
</dbReference>
<dbReference type="Proteomes" id="UP001186944">
    <property type="component" value="Unassembled WGS sequence"/>
</dbReference>
<keyword evidence="2" id="KW-1185">Reference proteome</keyword>